<gene>
    <name evidence="2" type="ORF">SAMN04489747_3731</name>
</gene>
<evidence type="ECO:0000259" key="1">
    <source>
        <dbReference type="Pfam" id="PF22743"/>
    </source>
</evidence>
<evidence type="ECO:0000313" key="2">
    <source>
        <dbReference type="EMBL" id="SDE55547.1"/>
    </source>
</evidence>
<dbReference type="Proteomes" id="UP000198546">
    <property type="component" value="Chromosome i"/>
</dbReference>
<protein>
    <recommendedName>
        <fullName evidence="1">PspA-associated domain-containing protein</fullName>
    </recommendedName>
</protein>
<dbReference type="AlphaFoldDB" id="A0A1G7DVN2"/>
<evidence type="ECO:0000313" key="3">
    <source>
        <dbReference type="Proteomes" id="UP000198546"/>
    </source>
</evidence>
<accession>A0A1G7DVN2</accession>
<feature type="domain" description="PspA-associated" evidence="1">
    <location>
        <begin position="1"/>
        <end position="96"/>
    </location>
</feature>
<dbReference type="OrthoDB" id="5244559at2"/>
<dbReference type="RefSeq" id="WP_090595575.1">
    <property type="nucleotide sequence ID" value="NZ_LT629688.1"/>
</dbReference>
<dbReference type="Pfam" id="PF22743">
    <property type="entry name" value="PspAA"/>
    <property type="match status" value="1"/>
</dbReference>
<dbReference type="InterPro" id="IPR054437">
    <property type="entry name" value="PspA-assoc_dom"/>
</dbReference>
<organism evidence="2 3">
    <name type="scientific">Auraticoccus monumenti</name>
    <dbReference type="NCBI Taxonomy" id="675864"/>
    <lineage>
        <taxon>Bacteria</taxon>
        <taxon>Bacillati</taxon>
        <taxon>Actinomycetota</taxon>
        <taxon>Actinomycetes</taxon>
        <taxon>Propionibacteriales</taxon>
        <taxon>Propionibacteriaceae</taxon>
        <taxon>Auraticoccus</taxon>
    </lineage>
</organism>
<sequence>MIVRILNEGQWTLDESAFAALNAHDEEIETAVDSGDETELTRALTGLLAEVRRVGTPVPDDSLADSDLILPDAEATLHEVREWLADNTSGEGLIPG</sequence>
<dbReference type="EMBL" id="LT629688">
    <property type="protein sequence ID" value="SDE55547.1"/>
    <property type="molecule type" value="Genomic_DNA"/>
</dbReference>
<keyword evidence="3" id="KW-1185">Reference proteome</keyword>
<proteinExistence type="predicted"/>
<dbReference type="STRING" id="675864.SAMN04489747_3731"/>
<reference evidence="2 3" key="1">
    <citation type="submission" date="2016-10" db="EMBL/GenBank/DDBJ databases">
        <authorList>
            <person name="de Groot N.N."/>
        </authorList>
    </citation>
    <scope>NUCLEOTIDE SEQUENCE [LARGE SCALE GENOMIC DNA]</scope>
    <source>
        <strain evidence="2 3">MON 2.2</strain>
    </source>
</reference>
<name>A0A1G7DVN2_9ACTN</name>